<name>A0A5E4PUK3_9NEOP</name>
<evidence type="ECO:0000256" key="6">
    <source>
        <dbReference type="ARBA" id="ARBA00023004"/>
    </source>
</evidence>
<dbReference type="PANTHER" id="PTHR24291:SF187">
    <property type="entry name" value="CYTOCHROME P450 4AE1-RELATED"/>
    <property type="match status" value="1"/>
</dbReference>
<organism evidence="10 11">
    <name type="scientific">Leptidea sinapis</name>
    <dbReference type="NCBI Taxonomy" id="189913"/>
    <lineage>
        <taxon>Eukaryota</taxon>
        <taxon>Metazoa</taxon>
        <taxon>Ecdysozoa</taxon>
        <taxon>Arthropoda</taxon>
        <taxon>Hexapoda</taxon>
        <taxon>Insecta</taxon>
        <taxon>Pterygota</taxon>
        <taxon>Neoptera</taxon>
        <taxon>Endopterygota</taxon>
        <taxon>Lepidoptera</taxon>
        <taxon>Glossata</taxon>
        <taxon>Ditrysia</taxon>
        <taxon>Papilionoidea</taxon>
        <taxon>Pieridae</taxon>
        <taxon>Dismorphiinae</taxon>
        <taxon>Leptidea</taxon>
    </lineage>
</organism>
<evidence type="ECO:0000256" key="7">
    <source>
        <dbReference type="ARBA" id="ARBA00023033"/>
    </source>
</evidence>
<evidence type="ECO:0000313" key="10">
    <source>
        <dbReference type="EMBL" id="VVC88552.1"/>
    </source>
</evidence>
<dbReference type="GO" id="GO:0005506">
    <property type="term" value="F:iron ion binding"/>
    <property type="evidence" value="ECO:0007669"/>
    <property type="project" value="InterPro"/>
</dbReference>
<comment type="cofactor">
    <cofactor evidence="1 8">
        <name>heme</name>
        <dbReference type="ChEBI" id="CHEBI:30413"/>
    </cofactor>
</comment>
<dbReference type="PRINTS" id="PR00385">
    <property type="entry name" value="P450"/>
</dbReference>
<dbReference type="Pfam" id="PF00067">
    <property type="entry name" value="p450"/>
    <property type="match status" value="1"/>
</dbReference>
<sequence>MMIALLLLIVFVLISFLSWIHLMRDCNNFNFPGPTPLPLVGNGHMFVIKATELLPRLHSLLKTYGDAVRVHLFHQPYVIIYNPKHIEAVLTDPDLITKGVSYDYLVPWLGDGLLTSTGEKWRLHRKLLIPAFHFNLLQSFLPVFLKNQKILEDKLRCTYSDGKEFDLFPIVAQVALDNATESIMGVSFNSQQDPNSKYVKSVETLDRIVSLRMRDIIYSKEAIFNLSHHKKAHDEAISVVLDLTKKVINKRRKELQNQNITSYGGRTELGIKNKHAFLDLLLLSEINGKRIEDTDLHEEVQTFLFASQDTTTSGIAYVLYCLSKEQSVQEKVFEEQKAIFTDLNQDPSYSDLQQMKYLEMVIKESLRLYPPVPLIARLITKDADIAGLKIRKGSTLIVDIIHMQRNPDYYDDPMSFIPERFDTSASKTSRNPFSWLVFSAGHRNCMGQKFAMMELKVILSGIVKKFKVLPVDMELQLCADVVLRSENGVKVKLLPRNEFLNNF</sequence>
<gene>
    <name evidence="10" type="ORF">LSINAPIS_LOCUS1897</name>
</gene>
<dbReference type="InterPro" id="IPR036396">
    <property type="entry name" value="Cyt_P450_sf"/>
</dbReference>
<keyword evidence="11" id="KW-1185">Reference proteome</keyword>
<reference evidence="10 11" key="1">
    <citation type="submission" date="2017-07" db="EMBL/GenBank/DDBJ databases">
        <authorList>
            <person name="Talla V."/>
            <person name="Backstrom N."/>
        </authorList>
    </citation>
    <scope>NUCLEOTIDE SEQUENCE [LARGE SCALE GENOMIC DNA]</scope>
</reference>
<dbReference type="PROSITE" id="PS00086">
    <property type="entry name" value="CYTOCHROME_P450"/>
    <property type="match status" value="1"/>
</dbReference>
<evidence type="ECO:0000256" key="3">
    <source>
        <dbReference type="ARBA" id="ARBA00022617"/>
    </source>
</evidence>
<evidence type="ECO:0000256" key="5">
    <source>
        <dbReference type="ARBA" id="ARBA00023002"/>
    </source>
</evidence>
<accession>A0A5E4PUK3</accession>
<dbReference type="PRINTS" id="PR00463">
    <property type="entry name" value="EP450I"/>
</dbReference>
<dbReference type="AlphaFoldDB" id="A0A5E4PUK3"/>
<keyword evidence="3 8" id="KW-0349">Heme</keyword>
<comment type="similarity">
    <text evidence="2 9">Belongs to the cytochrome P450 family.</text>
</comment>
<dbReference type="SUPFAM" id="SSF48264">
    <property type="entry name" value="Cytochrome P450"/>
    <property type="match status" value="1"/>
</dbReference>
<dbReference type="Proteomes" id="UP000324832">
    <property type="component" value="Unassembled WGS sequence"/>
</dbReference>
<dbReference type="GO" id="GO:0016705">
    <property type="term" value="F:oxidoreductase activity, acting on paired donors, with incorporation or reduction of molecular oxygen"/>
    <property type="evidence" value="ECO:0007669"/>
    <property type="project" value="InterPro"/>
</dbReference>
<protein>
    <recommendedName>
        <fullName evidence="12">Cytochrome P450</fullName>
    </recommendedName>
</protein>
<keyword evidence="7 9" id="KW-0503">Monooxygenase</keyword>
<keyword evidence="5 9" id="KW-0560">Oxidoreductase</keyword>
<proteinExistence type="inferred from homology"/>
<evidence type="ECO:0000256" key="9">
    <source>
        <dbReference type="RuleBase" id="RU000461"/>
    </source>
</evidence>
<keyword evidence="6 8" id="KW-0408">Iron</keyword>
<dbReference type="CDD" id="cd20628">
    <property type="entry name" value="CYP4"/>
    <property type="match status" value="1"/>
</dbReference>
<dbReference type="GO" id="GO:0004497">
    <property type="term" value="F:monooxygenase activity"/>
    <property type="evidence" value="ECO:0007669"/>
    <property type="project" value="UniProtKB-KW"/>
</dbReference>
<dbReference type="InterPro" id="IPR002401">
    <property type="entry name" value="Cyt_P450_E_grp-I"/>
</dbReference>
<dbReference type="PANTHER" id="PTHR24291">
    <property type="entry name" value="CYTOCHROME P450 FAMILY 4"/>
    <property type="match status" value="1"/>
</dbReference>
<dbReference type="InterPro" id="IPR017972">
    <property type="entry name" value="Cyt_P450_CS"/>
</dbReference>
<evidence type="ECO:0008006" key="12">
    <source>
        <dbReference type="Google" id="ProtNLM"/>
    </source>
</evidence>
<dbReference type="GO" id="GO:0020037">
    <property type="term" value="F:heme binding"/>
    <property type="evidence" value="ECO:0007669"/>
    <property type="project" value="InterPro"/>
</dbReference>
<evidence type="ECO:0000256" key="1">
    <source>
        <dbReference type="ARBA" id="ARBA00001971"/>
    </source>
</evidence>
<evidence type="ECO:0000256" key="4">
    <source>
        <dbReference type="ARBA" id="ARBA00022723"/>
    </source>
</evidence>
<evidence type="ECO:0000313" key="11">
    <source>
        <dbReference type="Proteomes" id="UP000324832"/>
    </source>
</evidence>
<evidence type="ECO:0000256" key="2">
    <source>
        <dbReference type="ARBA" id="ARBA00010617"/>
    </source>
</evidence>
<dbReference type="EMBL" id="FZQP02000344">
    <property type="protein sequence ID" value="VVC88552.1"/>
    <property type="molecule type" value="Genomic_DNA"/>
</dbReference>
<keyword evidence="4 8" id="KW-0479">Metal-binding</keyword>
<evidence type="ECO:0000256" key="8">
    <source>
        <dbReference type="PIRSR" id="PIRSR602401-1"/>
    </source>
</evidence>
<dbReference type="InterPro" id="IPR001128">
    <property type="entry name" value="Cyt_P450"/>
</dbReference>
<dbReference type="InterPro" id="IPR050196">
    <property type="entry name" value="Cytochrome_P450_Monoox"/>
</dbReference>
<feature type="binding site" description="axial binding residue" evidence="8">
    <location>
        <position position="445"/>
    </location>
    <ligand>
        <name>heme</name>
        <dbReference type="ChEBI" id="CHEBI:30413"/>
    </ligand>
    <ligandPart>
        <name>Fe</name>
        <dbReference type="ChEBI" id="CHEBI:18248"/>
    </ligandPart>
</feature>
<dbReference type="Gene3D" id="1.10.630.10">
    <property type="entry name" value="Cytochrome P450"/>
    <property type="match status" value="1"/>
</dbReference>